<proteinExistence type="predicted"/>
<feature type="transmembrane region" description="Helical" evidence="1">
    <location>
        <begin position="30"/>
        <end position="48"/>
    </location>
</feature>
<comment type="caution">
    <text evidence="2">The sequence shown here is derived from an EMBL/GenBank/DDBJ whole genome shotgun (WGS) entry which is preliminary data.</text>
</comment>
<organism evidence="2 3">
    <name type="scientific">Tetrapyrgos nigripes</name>
    <dbReference type="NCBI Taxonomy" id="182062"/>
    <lineage>
        <taxon>Eukaryota</taxon>
        <taxon>Fungi</taxon>
        <taxon>Dikarya</taxon>
        <taxon>Basidiomycota</taxon>
        <taxon>Agaricomycotina</taxon>
        <taxon>Agaricomycetes</taxon>
        <taxon>Agaricomycetidae</taxon>
        <taxon>Agaricales</taxon>
        <taxon>Marasmiineae</taxon>
        <taxon>Marasmiaceae</taxon>
        <taxon>Tetrapyrgos</taxon>
    </lineage>
</organism>
<gene>
    <name evidence="2" type="ORF">D9758_013756</name>
</gene>
<dbReference type="EMBL" id="JAACJM010000053">
    <property type="protein sequence ID" value="KAF5356685.1"/>
    <property type="molecule type" value="Genomic_DNA"/>
</dbReference>
<evidence type="ECO:0000256" key="1">
    <source>
        <dbReference type="SAM" id="Phobius"/>
    </source>
</evidence>
<name>A0A8H5G1N9_9AGAR</name>
<evidence type="ECO:0000313" key="2">
    <source>
        <dbReference type="EMBL" id="KAF5356685.1"/>
    </source>
</evidence>
<feature type="transmembrane region" description="Helical" evidence="1">
    <location>
        <begin position="180"/>
        <end position="200"/>
    </location>
</feature>
<feature type="transmembrane region" description="Helical" evidence="1">
    <location>
        <begin position="144"/>
        <end position="168"/>
    </location>
</feature>
<evidence type="ECO:0000313" key="3">
    <source>
        <dbReference type="Proteomes" id="UP000559256"/>
    </source>
</evidence>
<reference evidence="2 3" key="1">
    <citation type="journal article" date="2020" name="ISME J.">
        <title>Uncovering the hidden diversity of litter-decomposition mechanisms in mushroom-forming fungi.</title>
        <authorList>
            <person name="Floudas D."/>
            <person name="Bentzer J."/>
            <person name="Ahren D."/>
            <person name="Johansson T."/>
            <person name="Persson P."/>
            <person name="Tunlid A."/>
        </authorList>
    </citation>
    <scope>NUCLEOTIDE SEQUENCE [LARGE SCALE GENOMIC DNA]</scope>
    <source>
        <strain evidence="2 3">CBS 291.85</strain>
    </source>
</reference>
<keyword evidence="1" id="KW-1133">Transmembrane helix</keyword>
<keyword evidence="3" id="KW-1185">Reference proteome</keyword>
<keyword evidence="1" id="KW-0472">Membrane</keyword>
<dbReference type="AlphaFoldDB" id="A0A8H5G1N9"/>
<protein>
    <submittedName>
        <fullName evidence="2">Uncharacterized protein</fullName>
    </submittedName>
</protein>
<keyword evidence="1" id="KW-0812">Transmembrane</keyword>
<dbReference type="Proteomes" id="UP000559256">
    <property type="component" value="Unassembled WGS sequence"/>
</dbReference>
<feature type="transmembrane region" description="Helical" evidence="1">
    <location>
        <begin position="110"/>
        <end position="132"/>
    </location>
</feature>
<feature type="transmembrane region" description="Helical" evidence="1">
    <location>
        <begin position="60"/>
        <end position="82"/>
    </location>
</feature>
<accession>A0A8H5G1N9</accession>
<dbReference type="OrthoDB" id="3174319at2759"/>
<sequence length="203" mass="22401">MSQAQQQSFPLASSDLYVMRAWILETAVQWLFYGVNGTLALAVFYVVFSQPQHPTRPQLILLVLVALMLILSMADMVLNLLYNLIQIPLEGYNATSLADKIILQSGNMQIAVAMFSRINFVIGDGIVIWRAWILFPRNLIVKGMLTICILASLCGTFVDAGVAAARLLHQVADKGAKTRILVMVLPLLFTNTAATSLIGYKAW</sequence>